<keyword evidence="3" id="KW-0067">ATP-binding</keyword>
<evidence type="ECO:0000313" key="6">
    <source>
        <dbReference type="Proteomes" id="UP001596138"/>
    </source>
</evidence>
<organism evidence="5 6">
    <name type="scientific">Longivirga aurantiaca</name>
    <dbReference type="NCBI Taxonomy" id="1837743"/>
    <lineage>
        <taxon>Bacteria</taxon>
        <taxon>Bacillati</taxon>
        <taxon>Actinomycetota</taxon>
        <taxon>Actinomycetes</taxon>
        <taxon>Sporichthyales</taxon>
        <taxon>Sporichthyaceae</taxon>
        <taxon>Longivirga</taxon>
    </lineage>
</organism>
<protein>
    <recommendedName>
        <fullName evidence="4">Cysteinyl-tRNA ligase anticodon binding domain-containing protein</fullName>
    </recommendedName>
</protein>
<evidence type="ECO:0000256" key="2">
    <source>
        <dbReference type="ARBA" id="ARBA00022741"/>
    </source>
</evidence>
<keyword evidence="2" id="KW-0547">Nucleotide-binding</keyword>
<comment type="caution">
    <text evidence="5">The sequence shown here is derived from an EMBL/GenBank/DDBJ whole genome shotgun (WGS) entry which is preliminary data.</text>
</comment>
<dbReference type="Pfam" id="PF23493">
    <property type="entry name" value="CysS_C"/>
    <property type="match status" value="1"/>
</dbReference>
<evidence type="ECO:0000313" key="5">
    <source>
        <dbReference type="EMBL" id="MFC6236500.1"/>
    </source>
</evidence>
<keyword evidence="6" id="KW-1185">Reference proteome</keyword>
<evidence type="ECO:0000256" key="1">
    <source>
        <dbReference type="ARBA" id="ARBA00022598"/>
    </source>
</evidence>
<accession>A0ABW1SXB0</accession>
<dbReference type="InterPro" id="IPR009080">
    <property type="entry name" value="tRNAsynth_Ia_anticodon-bd"/>
</dbReference>
<proteinExistence type="predicted"/>
<name>A0ABW1SXB0_9ACTN</name>
<dbReference type="InterPro" id="IPR056411">
    <property type="entry name" value="CysS_C"/>
</dbReference>
<dbReference type="SUPFAM" id="SSF47323">
    <property type="entry name" value="Anticodon-binding domain of a subclass of class I aminoacyl-tRNA synthetases"/>
    <property type="match status" value="1"/>
</dbReference>
<sequence length="390" mass="41330">MTRVLTILGSGETSPTMVTPHQKTFARLGTDVRAVLLDSPYGFQENADELTEKAQQYFRESVGRTVEAVSFRSAPAPDPVQHAEEMARLRAADWIFAGPGSPSYALRTWAGSAVPDALHARLAEGGAVTFASAAALTLGLLTIPVYEIYKVGETPRWLDGLDVVGRATGLRAAVVPHWNNAEGGTHDTRFCWLGERRLVALEAQLPDDAFVLGVDEHTGLVIDLDSRVCEVVGKGTVVVRVHGDEWVLNAGDTTTIDEIASHGAGSGAPSPVAVAAPAADALDASTVEAALSDGDVARAIALVGELDRMATSDDERSVVRSLLARTAAAVGEPVDVTETVRPLVEVLLTLRTSARAEKRWADSDAIRDGLAGAGVEVRDTADGVEWEVRR</sequence>
<dbReference type="InterPro" id="IPR029062">
    <property type="entry name" value="Class_I_gatase-like"/>
</dbReference>
<dbReference type="Gene3D" id="1.20.120.1910">
    <property type="entry name" value="Cysteine-tRNA ligase, C-terminal anti-codon recognition domain"/>
    <property type="match status" value="1"/>
</dbReference>
<dbReference type="RefSeq" id="WP_386763545.1">
    <property type="nucleotide sequence ID" value="NZ_JBHSTI010000002.1"/>
</dbReference>
<dbReference type="EMBL" id="JBHSTI010000002">
    <property type="protein sequence ID" value="MFC6236500.1"/>
    <property type="molecule type" value="Genomic_DNA"/>
</dbReference>
<evidence type="ECO:0000256" key="3">
    <source>
        <dbReference type="ARBA" id="ARBA00022840"/>
    </source>
</evidence>
<keyword evidence="1" id="KW-0436">Ligase</keyword>
<reference evidence="6" key="1">
    <citation type="journal article" date="2019" name="Int. J. Syst. Evol. Microbiol.">
        <title>The Global Catalogue of Microorganisms (GCM) 10K type strain sequencing project: providing services to taxonomists for standard genome sequencing and annotation.</title>
        <authorList>
            <consortium name="The Broad Institute Genomics Platform"/>
            <consortium name="The Broad Institute Genome Sequencing Center for Infectious Disease"/>
            <person name="Wu L."/>
            <person name="Ma J."/>
        </authorList>
    </citation>
    <scope>NUCLEOTIDE SEQUENCE [LARGE SCALE GENOMIC DNA]</scope>
    <source>
        <strain evidence="6">CGMCC 4.7317</strain>
    </source>
</reference>
<dbReference type="Proteomes" id="UP001596138">
    <property type="component" value="Unassembled WGS sequence"/>
</dbReference>
<dbReference type="Gene3D" id="3.40.50.880">
    <property type="match status" value="1"/>
</dbReference>
<evidence type="ECO:0000259" key="4">
    <source>
        <dbReference type="Pfam" id="PF23493"/>
    </source>
</evidence>
<gene>
    <name evidence="5" type="ORF">ACFQGU_01320</name>
</gene>
<feature type="domain" description="Cysteinyl-tRNA ligase anticodon binding" evidence="4">
    <location>
        <begin position="344"/>
        <end position="386"/>
    </location>
</feature>